<protein>
    <recommendedName>
        <fullName evidence="2">Protein kinase domain-containing protein</fullName>
    </recommendedName>
</protein>
<feature type="domain" description="Protein kinase" evidence="2">
    <location>
        <begin position="85"/>
        <end position="314"/>
    </location>
</feature>
<evidence type="ECO:0000256" key="1">
    <source>
        <dbReference type="SAM" id="MobiDB-lite"/>
    </source>
</evidence>
<dbReference type="Gene3D" id="1.10.510.10">
    <property type="entry name" value="Transferase(Phosphotransferase) domain 1"/>
    <property type="match status" value="1"/>
</dbReference>
<dbReference type="AlphaFoldDB" id="A0A841CPE8"/>
<dbReference type="EMBL" id="JACHJN010000007">
    <property type="protein sequence ID" value="MBB5957947.1"/>
    <property type="molecule type" value="Genomic_DNA"/>
</dbReference>
<dbReference type="InterPro" id="IPR011009">
    <property type="entry name" value="Kinase-like_dom_sf"/>
</dbReference>
<reference evidence="3 4" key="1">
    <citation type="submission" date="2020-08" db="EMBL/GenBank/DDBJ databases">
        <title>Genomic Encyclopedia of Type Strains, Phase III (KMG-III): the genomes of soil and plant-associated and newly described type strains.</title>
        <authorList>
            <person name="Whitman W."/>
        </authorList>
    </citation>
    <scope>NUCLEOTIDE SEQUENCE [LARGE SCALE GENOMIC DNA]</scope>
    <source>
        <strain evidence="3 4">CECT 8640</strain>
    </source>
</reference>
<keyword evidence="4" id="KW-1185">Reference proteome</keyword>
<dbReference type="GO" id="GO:0005524">
    <property type="term" value="F:ATP binding"/>
    <property type="evidence" value="ECO:0007669"/>
    <property type="project" value="InterPro"/>
</dbReference>
<dbReference type="Proteomes" id="UP000547510">
    <property type="component" value="Unassembled WGS sequence"/>
</dbReference>
<dbReference type="InterPro" id="IPR000719">
    <property type="entry name" value="Prot_kinase_dom"/>
</dbReference>
<sequence>MFTREEALDRVEGTSAATLFGPPGTDPARRKEAQRLYWALATVLHPDRVAVDDVRAHAAAAGLTRLYQEWQQAKPVVLRTAKGVYRVTERHAVGSVANVYRTDGRHVVKIVRDPALNPLLRAEWAALRALRRFTDEHRWLSPYFPRMTDNGDVGRGERAFTVFEPLVDGFVTLAEVRRAFPDGLDGRDFAWMHRRLLRAVAAAHRVGLVHGAIVVENVLVHPEQHGIVLAGWSFGVEDGQPLLATAKSVDYPPEVVAGRPVTAATDVHMLHALMSDLLAHGETRQRTFARGCMQDDPERRPDAVALLEEYDELLDELYGQRAFRPFALPDRTGA</sequence>
<comment type="caution">
    <text evidence="3">The sequence shown here is derived from an EMBL/GenBank/DDBJ whole genome shotgun (WGS) entry which is preliminary data.</text>
</comment>
<evidence type="ECO:0000313" key="4">
    <source>
        <dbReference type="Proteomes" id="UP000547510"/>
    </source>
</evidence>
<dbReference type="SMART" id="SM00220">
    <property type="entry name" value="S_TKc"/>
    <property type="match status" value="1"/>
</dbReference>
<evidence type="ECO:0000259" key="2">
    <source>
        <dbReference type="SMART" id="SM00220"/>
    </source>
</evidence>
<dbReference type="SUPFAM" id="SSF56112">
    <property type="entry name" value="Protein kinase-like (PK-like)"/>
    <property type="match status" value="1"/>
</dbReference>
<feature type="region of interest" description="Disordered" evidence="1">
    <location>
        <begin position="1"/>
        <end position="28"/>
    </location>
</feature>
<accession>A0A841CPE8</accession>
<proteinExistence type="predicted"/>
<gene>
    <name evidence="3" type="ORF">FHS29_004555</name>
</gene>
<organism evidence="3 4">
    <name type="scientific">Saccharothrix tamanrassetensis</name>
    <dbReference type="NCBI Taxonomy" id="1051531"/>
    <lineage>
        <taxon>Bacteria</taxon>
        <taxon>Bacillati</taxon>
        <taxon>Actinomycetota</taxon>
        <taxon>Actinomycetes</taxon>
        <taxon>Pseudonocardiales</taxon>
        <taxon>Pseudonocardiaceae</taxon>
        <taxon>Saccharothrix</taxon>
    </lineage>
</organism>
<name>A0A841CPE8_9PSEU</name>
<feature type="compositionally biased region" description="Basic and acidic residues" evidence="1">
    <location>
        <begin position="1"/>
        <end position="12"/>
    </location>
</feature>
<evidence type="ECO:0000313" key="3">
    <source>
        <dbReference type="EMBL" id="MBB5957947.1"/>
    </source>
</evidence>
<dbReference type="RefSeq" id="WP_184693507.1">
    <property type="nucleotide sequence ID" value="NZ_JACHJN010000007.1"/>
</dbReference>
<dbReference type="GO" id="GO:0004672">
    <property type="term" value="F:protein kinase activity"/>
    <property type="evidence" value="ECO:0007669"/>
    <property type="project" value="InterPro"/>
</dbReference>